<accession>A0A840A8N5</accession>
<dbReference type="AlphaFoldDB" id="A0A840A8N5"/>
<protein>
    <submittedName>
        <fullName evidence="1">Uncharacterized protein</fullName>
    </submittedName>
</protein>
<evidence type="ECO:0000313" key="2">
    <source>
        <dbReference type="Proteomes" id="UP000530564"/>
    </source>
</evidence>
<dbReference type="Proteomes" id="UP000530564">
    <property type="component" value="Unassembled WGS sequence"/>
</dbReference>
<name>A0A840A8N5_9CAUL</name>
<sequence length="78" mass="8548">MREDRLPISKMRWGNFDEHPVGSLLVFTHYWRAPAKPCLGVKIDQIPTGGPVAVGGVLVLSGLPYEAGESHMAVESKF</sequence>
<dbReference type="EMBL" id="JACIDK010000017">
    <property type="protein sequence ID" value="MBB3893682.1"/>
    <property type="molecule type" value="Genomic_DNA"/>
</dbReference>
<comment type="caution">
    <text evidence="1">The sequence shown here is derived from an EMBL/GenBank/DDBJ whole genome shotgun (WGS) entry which is preliminary data.</text>
</comment>
<proteinExistence type="predicted"/>
<organism evidence="1 2">
    <name type="scientific">Phenylobacterium haematophilum</name>
    <dbReference type="NCBI Taxonomy" id="98513"/>
    <lineage>
        <taxon>Bacteria</taxon>
        <taxon>Pseudomonadati</taxon>
        <taxon>Pseudomonadota</taxon>
        <taxon>Alphaproteobacteria</taxon>
        <taxon>Caulobacterales</taxon>
        <taxon>Caulobacteraceae</taxon>
        <taxon>Phenylobacterium</taxon>
    </lineage>
</organism>
<keyword evidence="2" id="KW-1185">Reference proteome</keyword>
<gene>
    <name evidence="1" type="ORF">GGQ61_004432</name>
</gene>
<reference evidence="1 2" key="1">
    <citation type="submission" date="2020-08" db="EMBL/GenBank/DDBJ databases">
        <title>Genomic Encyclopedia of Type Strains, Phase IV (KMG-IV): sequencing the most valuable type-strain genomes for metagenomic binning, comparative biology and taxonomic classification.</title>
        <authorList>
            <person name="Goeker M."/>
        </authorList>
    </citation>
    <scope>NUCLEOTIDE SEQUENCE [LARGE SCALE GENOMIC DNA]</scope>
    <source>
        <strain evidence="1 2">DSM 21793</strain>
    </source>
</reference>
<evidence type="ECO:0000313" key="1">
    <source>
        <dbReference type="EMBL" id="MBB3893682.1"/>
    </source>
</evidence>